<evidence type="ECO:0000313" key="3">
    <source>
        <dbReference type="Proteomes" id="UP000235616"/>
    </source>
</evidence>
<evidence type="ECO:0000313" key="2">
    <source>
        <dbReference type="EMBL" id="PMS16899.1"/>
    </source>
</evidence>
<keyword evidence="1" id="KW-0732">Signal</keyword>
<evidence type="ECO:0000256" key="1">
    <source>
        <dbReference type="SAM" id="SignalP"/>
    </source>
</evidence>
<protein>
    <submittedName>
        <fullName evidence="2">Uncharacterized protein</fullName>
    </submittedName>
</protein>
<dbReference type="AlphaFoldDB" id="A0A2N7VIC1"/>
<dbReference type="RefSeq" id="WP_102647639.1">
    <property type="nucleotide sequence ID" value="NZ_PNYA01000022.1"/>
</dbReference>
<keyword evidence="3" id="KW-1185">Reference proteome</keyword>
<dbReference type="OrthoDB" id="8776116at2"/>
<comment type="caution">
    <text evidence="2">The sequence shown here is derived from an EMBL/GenBank/DDBJ whole genome shotgun (WGS) entry which is preliminary data.</text>
</comment>
<feature type="signal peptide" evidence="1">
    <location>
        <begin position="1"/>
        <end position="23"/>
    </location>
</feature>
<dbReference type="EMBL" id="PNYA01000022">
    <property type="protein sequence ID" value="PMS16899.1"/>
    <property type="molecule type" value="Genomic_DNA"/>
</dbReference>
<proteinExistence type="predicted"/>
<organism evidence="2 3">
    <name type="scientific">Trinickia dabaoshanensis</name>
    <dbReference type="NCBI Taxonomy" id="564714"/>
    <lineage>
        <taxon>Bacteria</taxon>
        <taxon>Pseudomonadati</taxon>
        <taxon>Pseudomonadota</taxon>
        <taxon>Betaproteobacteria</taxon>
        <taxon>Burkholderiales</taxon>
        <taxon>Burkholderiaceae</taxon>
        <taxon>Trinickia</taxon>
    </lineage>
</organism>
<reference evidence="2 3" key="1">
    <citation type="submission" date="2018-01" db="EMBL/GenBank/DDBJ databases">
        <title>Whole genome analyses suggest that Burkholderia sensu lato contains two further novel genera in the rhizoxinica-symbiotica group Mycetohabitans gen. nov., and Trinickia gen. nov.: implications for the evolution of diazotrophy and nodulation in the Burkholderiaceae.</title>
        <authorList>
            <person name="Estrada-de los Santos P."/>
            <person name="Palmer M."/>
            <person name="Chavez-Ramirez B."/>
            <person name="Beukes C."/>
            <person name="Steenkamp E.T."/>
            <person name="Hirsch A.M."/>
            <person name="Manyaka P."/>
            <person name="Maluk M."/>
            <person name="Lafos M."/>
            <person name="Crook M."/>
            <person name="Gross E."/>
            <person name="Simon M.F."/>
            <person name="Bueno dos Reis Junior F."/>
            <person name="Poole P.S."/>
            <person name="Venter S.N."/>
            <person name="James E.K."/>
        </authorList>
    </citation>
    <scope>NUCLEOTIDE SEQUENCE [LARGE SCALE GENOMIC DNA]</scope>
    <source>
        <strain evidence="2 3">GIMN1.004</strain>
    </source>
</reference>
<dbReference type="Proteomes" id="UP000235616">
    <property type="component" value="Unassembled WGS sequence"/>
</dbReference>
<sequence length="261" mass="29460">MRRVKLWLTFACLYLGFVHIAFAGPLDDYMRASQQFDEWTQATGSMPRLTDERGAALLKTLSDTHRFLDDVTFDDAQLPLLMDVCGKANRNVMSYVLFGLRDHVDKSMPIATVQQAVLTLVQRNQVTYQDELSELQPFEVRCLARQTPLMARFMDKLKPEELTSIRRKGIEQTRQGLDNVVLGTLRLATDESLSMRYRSSMLKALADSASELIPMLTLDERAKLRTAANGTLDSAPDGLKIYITSIAQNLTLPTCDGLCRY</sequence>
<feature type="chain" id="PRO_5014750279" evidence="1">
    <location>
        <begin position="24"/>
        <end position="261"/>
    </location>
</feature>
<accession>A0A2N7VIC1</accession>
<gene>
    <name evidence="2" type="ORF">C0Z18_22445</name>
</gene>
<name>A0A2N7VIC1_9BURK</name>